<organism evidence="2 3">
    <name type="scientific">Biomphalaria glabrata</name>
    <name type="common">Bloodfluke planorb</name>
    <name type="synonym">Freshwater snail</name>
    <dbReference type="NCBI Taxonomy" id="6526"/>
    <lineage>
        <taxon>Eukaryota</taxon>
        <taxon>Metazoa</taxon>
        <taxon>Spiralia</taxon>
        <taxon>Lophotrochozoa</taxon>
        <taxon>Mollusca</taxon>
        <taxon>Gastropoda</taxon>
        <taxon>Heterobranchia</taxon>
        <taxon>Euthyneura</taxon>
        <taxon>Panpulmonata</taxon>
        <taxon>Hygrophila</taxon>
        <taxon>Lymnaeoidea</taxon>
        <taxon>Planorbidae</taxon>
        <taxon>Biomphalaria</taxon>
    </lineage>
</organism>
<dbReference type="EnsemblMetazoa" id="BGLB028935-RA">
    <property type="protein sequence ID" value="BGLB028935-PA"/>
    <property type="gene ID" value="BGLB028935"/>
</dbReference>
<dbReference type="VEuPathDB" id="VectorBase:BGLAX_039510"/>
<evidence type="ECO:0000313" key="2">
    <source>
        <dbReference type="EnsemblMetazoa" id="BGLB028935-PA"/>
    </source>
</evidence>
<dbReference type="OrthoDB" id="10272201at2759"/>
<feature type="signal peptide" evidence="1">
    <location>
        <begin position="1"/>
        <end position="23"/>
    </location>
</feature>
<dbReference type="Proteomes" id="UP000076420">
    <property type="component" value="Unassembled WGS sequence"/>
</dbReference>
<gene>
    <name evidence="2" type="primary">106077225</name>
</gene>
<keyword evidence="1" id="KW-0732">Signal</keyword>
<dbReference type="KEGG" id="bgt:106077225"/>
<protein>
    <submittedName>
        <fullName evidence="2">Uncharacterized protein</fullName>
    </submittedName>
</protein>
<feature type="chain" id="PRO_5013356402" evidence="1">
    <location>
        <begin position="24"/>
        <end position="232"/>
    </location>
</feature>
<reference evidence="2" key="1">
    <citation type="submission" date="2020-05" db="UniProtKB">
        <authorList>
            <consortium name="EnsemblMetazoa"/>
        </authorList>
    </citation>
    <scope>IDENTIFICATION</scope>
    <source>
        <strain evidence="2">BB02</strain>
    </source>
</reference>
<evidence type="ECO:0000256" key="1">
    <source>
        <dbReference type="SAM" id="SignalP"/>
    </source>
</evidence>
<dbReference type="AlphaFoldDB" id="A0A2C9LAB2"/>
<sequence length="232" mass="26644">MAVVRCPLVCSVILALVVQRSDQAPLQNLEFRDGQFLCSYDPETGSQICKEEDLEESSTMSECDYKHCFRQWADVRTSIHNNRSSGVPFSTNLEQWSSICDDSAINEVELCINEELMLCTKDTPDNERLVTEWTHFCQDYGKTAYLKLNAVHCSPSHLKDMCIEQAKIQADLTNIKFPGGEYYFCVFEHFYHRCHRDEMLAQCGPEYVEFIDVLNTDYASDIDTNCSHIEVS</sequence>
<name>A0A2C9LAB2_BIOGL</name>
<proteinExistence type="predicted"/>
<dbReference type="RefSeq" id="XP_013093448.2">
    <property type="nucleotide sequence ID" value="XM_013237994.2"/>
</dbReference>
<evidence type="ECO:0000313" key="3">
    <source>
        <dbReference type="Proteomes" id="UP000076420"/>
    </source>
</evidence>
<accession>A0A2C9LAB2</accession>
<dbReference type="VEuPathDB" id="VectorBase:BGLB028935"/>